<feature type="region of interest" description="Disordered" evidence="1">
    <location>
        <begin position="35"/>
        <end position="71"/>
    </location>
</feature>
<feature type="compositionally biased region" description="Low complexity" evidence="1">
    <location>
        <begin position="37"/>
        <end position="46"/>
    </location>
</feature>
<accession>A0A2H1WTT6</accession>
<gene>
    <name evidence="2" type="ORF">SFRICE_039674</name>
</gene>
<organism evidence="2">
    <name type="scientific">Spodoptera frugiperda</name>
    <name type="common">Fall armyworm</name>
    <dbReference type="NCBI Taxonomy" id="7108"/>
    <lineage>
        <taxon>Eukaryota</taxon>
        <taxon>Metazoa</taxon>
        <taxon>Ecdysozoa</taxon>
        <taxon>Arthropoda</taxon>
        <taxon>Hexapoda</taxon>
        <taxon>Insecta</taxon>
        <taxon>Pterygota</taxon>
        <taxon>Neoptera</taxon>
        <taxon>Endopterygota</taxon>
        <taxon>Lepidoptera</taxon>
        <taxon>Glossata</taxon>
        <taxon>Ditrysia</taxon>
        <taxon>Noctuoidea</taxon>
        <taxon>Noctuidae</taxon>
        <taxon>Amphipyrinae</taxon>
        <taxon>Spodoptera</taxon>
    </lineage>
</organism>
<evidence type="ECO:0000256" key="1">
    <source>
        <dbReference type="SAM" id="MobiDB-lite"/>
    </source>
</evidence>
<name>A0A2H1WTT6_SPOFR</name>
<feature type="compositionally biased region" description="Polar residues" evidence="1">
    <location>
        <begin position="59"/>
        <end position="71"/>
    </location>
</feature>
<dbReference type="EMBL" id="ODYU01011007">
    <property type="protein sequence ID" value="SOQ56480.1"/>
    <property type="molecule type" value="Genomic_DNA"/>
</dbReference>
<dbReference type="AlphaFoldDB" id="A0A2H1WTT6"/>
<evidence type="ECO:0000313" key="2">
    <source>
        <dbReference type="EMBL" id="SOQ56480.1"/>
    </source>
</evidence>
<sequence>MNYDKCKHQVTHRDMYNYLHVSCSKNPVKQILFIQDTSSPSSNSRTRSFRKRSSPTPQPETMSYASNIETL</sequence>
<proteinExistence type="predicted"/>
<protein>
    <submittedName>
        <fullName evidence="2">SFRICE_039674</fullName>
    </submittedName>
</protein>
<reference evidence="2" key="1">
    <citation type="submission" date="2016-07" db="EMBL/GenBank/DDBJ databases">
        <authorList>
            <person name="Bretaudeau A."/>
        </authorList>
    </citation>
    <scope>NUCLEOTIDE SEQUENCE</scope>
    <source>
        <strain evidence="2">Rice</strain>
        <tissue evidence="2">Whole body</tissue>
    </source>
</reference>